<dbReference type="GO" id="GO:0016020">
    <property type="term" value="C:membrane"/>
    <property type="evidence" value="ECO:0007669"/>
    <property type="project" value="InterPro"/>
</dbReference>
<dbReference type="SUPFAM" id="SSF82861">
    <property type="entry name" value="Mechanosensitive channel protein MscS (YggB), transmembrane region"/>
    <property type="match status" value="1"/>
</dbReference>
<evidence type="ECO:0000256" key="1">
    <source>
        <dbReference type="SAM" id="Phobius"/>
    </source>
</evidence>
<feature type="transmembrane region" description="Helical" evidence="1">
    <location>
        <begin position="157"/>
        <end position="175"/>
    </location>
</feature>
<dbReference type="Pfam" id="PF05552">
    <property type="entry name" value="MS_channel_1st_1"/>
    <property type="match status" value="2"/>
</dbReference>
<dbReference type="PANTHER" id="PTHR30221">
    <property type="entry name" value="SMALL-CONDUCTANCE MECHANOSENSITIVE CHANNEL"/>
    <property type="match status" value="1"/>
</dbReference>
<dbReference type="AlphaFoldDB" id="A0A2A4GA22"/>
<dbReference type="InterPro" id="IPR045275">
    <property type="entry name" value="MscS_archaea/bacteria_type"/>
</dbReference>
<dbReference type="OrthoDB" id="1493289at2"/>
<keyword evidence="1" id="KW-0472">Membrane</keyword>
<dbReference type="InterPro" id="IPR008910">
    <property type="entry name" value="MSC_TM_helix"/>
</dbReference>
<name>A0A2A4GA22_9FLAO</name>
<proteinExistence type="predicted"/>
<evidence type="ECO:0000313" key="3">
    <source>
        <dbReference type="Proteomes" id="UP000219559"/>
    </source>
</evidence>
<dbReference type="Gene3D" id="1.10.287.1260">
    <property type="match status" value="1"/>
</dbReference>
<organism evidence="2 3">
    <name type="scientific">Sediminicola luteus</name>
    <dbReference type="NCBI Taxonomy" id="319238"/>
    <lineage>
        <taxon>Bacteria</taxon>
        <taxon>Pseudomonadati</taxon>
        <taxon>Bacteroidota</taxon>
        <taxon>Flavobacteriia</taxon>
        <taxon>Flavobacteriales</taxon>
        <taxon>Flavobacteriaceae</taxon>
        <taxon>Sediminicola</taxon>
    </lineage>
</organism>
<sequence length="270" mass="29917">MDTELNIELLESLWQQFVGVLPKILGGILFLIVGWLVLKGFLYAVKKGLAYTKVDKLAEKFNENNPMFGGSVKIVPSKIVLTFVKWFLILVFIIVGADMLGLTVVSNQVGQLINFLPRIFSAVAIFFIGAYGAALVRKSITSMLKGFDLNGSKSISTIVFYILIVMVFVMALDQAGIDTEIITNNLFLILGAFLAAFTIALGLGSRDIIYRLMLGFYSRKNFEVGQRIRIDGEEGTILAIDNICMVIKIGETKQVYPIKQVSNKKIEIIS</sequence>
<feature type="transmembrane region" description="Helical" evidence="1">
    <location>
        <begin position="115"/>
        <end position="136"/>
    </location>
</feature>
<evidence type="ECO:0000313" key="2">
    <source>
        <dbReference type="EMBL" id="PCE64814.1"/>
    </source>
</evidence>
<dbReference type="EMBL" id="NBWU01000002">
    <property type="protein sequence ID" value="PCE64814.1"/>
    <property type="molecule type" value="Genomic_DNA"/>
</dbReference>
<feature type="transmembrane region" description="Helical" evidence="1">
    <location>
        <begin position="181"/>
        <end position="203"/>
    </location>
</feature>
<feature type="transmembrane region" description="Helical" evidence="1">
    <location>
        <begin position="83"/>
        <end position="103"/>
    </location>
</feature>
<dbReference type="PANTHER" id="PTHR30221:SF1">
    <property type="entry name" value="SMALL-CONDUCTANCE MECHANOSENSITIVE CHANNEL"/>
    <property type="match status" value="1"/>
</dbReference>
<protein>
    <submittedName>
        <fullName evidence="2">Small-conductance mechanosensitive channel</fullName>
    </submittedName>
</protein>
<accession>A0A2A4GA22</accession>
<reference evidence="2 3" key="1">
    <citation type="submission" date="2017-04" db="EMBL/GenBank/DDBJ databases">
        <title>A new member of the family Flavobacteriaceae isolated from ascidians.</title>
        <authorList>
            <person name="Chen L."/>
        </authorList>
    </citation>
    <scope>NUCLEOTIDE SEQUENCE [LARGE SCALE GENOMIC DNA]</scope>
    <source>
        <strain evidence="2 3">HQA918</strain>
    </source>
</reference>
<dbReference type="InterPro" id="IPR011014">
    <property type="entry name" value="MscS_channel_TM-2"/>
</dbReference>
<gene>
    <name evidence="2" type="ORF">B7P33_06490</name>
</gene>
<dbReference type="Proteomes" id="UP000219559">
    <property type="component" value="Unassembled WGS sequence"/>
</dbReference>
<feature type="transmembrane region" description="Helical" evidence="1">
    <location>
        <begin position="20"/>
        <end position="38"/>
    </location>
</feature>
<keyword evidence="1" id="KW-1133">Transmembrane helix</keyword>
<keyword evidence="3" id="KW-1185">Reference proteome</keyword>
<dbReference type="GO" id="GO:0008381">
    <property type="term" value="F:mechanosensitive monoatomic ion channel activity"/>
    <property type="evidence" value="ECO:0007669"/>
    <property type="project" value="InterPro"/>
</dbReference>
<dbReference type="RefSeq" id="WP_097440093.1">
    <property type="nucleotide sequence ID" value="NZ_KZ300476.1"/>
</dbReference>
<keyword evidence="1" id="KW-0812">Transmembrane</keyword>
<comment type="caution">
    <text evidence="2">The sequence shown here is derived from an EMBL/GenBank/DDBJ whole genome shotgun (WGS) entry which is preliminary data.</text>
</comment>